<accession>A0A8J2JXG5</accession>
<dbReference type="OrthoDB" id="115435at2759"/>
<dbReference type="InterPro" id="IPR051320">
    <property type="entry name" value="Viral_Replic_Matur_Polypro"/>
</dbReference>
<organism evidence="3 4">
    <name type="scientific">Allacma fusca</name>
    <dbReference type="NCBI Taxonomy" id="39272"/>
    <lineage>
        <taxon>Eukaryota</taxon>
        <taxon>Metazoa</taxon>
        <taxon>Ecdysozoa</taxon>
        <taxon>Arthropoda</taxon>
        <taxon>Hexapoda</taxon>
        <taxon>Collembola</taxon>
        <taxon>Symphypleona</taxon>
        <taxon>Sminthuridae</taxon>
        <taxon>Allacma</taxon>
    </lineage>
</organism>
<dbReference type="Proteomes" id="UP000708208">
    <property type="component" value="Unassembled WGS sequence"/>
</dbReference>
<dbReference type="PANTHER" id="PTHR33064:SF37">
    <property type="entry name" value="RIBONUCLEASE H"/>
    <property type="match status" value="1"/>
</dbReference>
<feature type="domain" description="Reverse transcriptase" evidence="2">
    <location>
        <begin position="717"/>
        <end position="893"/>
    </location>
</feature>
<evidence type="ECO:0000313" key="4">
    <source>
        <dbReference type="Proteomes" id="UP000708208"/>
    </source>
</evidence>
<dbReference type="PANTHER" id="PTHR33064">
    <property type="entry name" value="POL PROTEIN"/>
    <property type="match status" value="1"/>
</dbReference>
<dbReference type="EMBL" id="CAJVCH010102817">
    <property type="protein sequence ID" value="CAG7723810.1"/>
    <property type="molecule type" value="Genomic_DNA"/>
</dbReference>
<gene>
    <name evidence="3" type="ORF">AFUS01_LOCUS12872</name>
</gene>
<feature type="compositionally biased region" description="Acidic residues" evidence="1">
    <location>
        <begin position="70"/>
        <end position="82"/>
    </location>
</feature>
<feature type="compositionally biased region" description="Basic and acidic residues" evidence="1">
    <location>
        <begin position="18"/>
        <end position="63"/>
    </location>
</feature>
<evidence type="ECO:0000256" key="1">
    <source>
        <dbReference type="SAM" id="MobiDB-lite"/>
    </source>
</evidence>
<keyword evidence="4" id="KW-1185">Reference proteome</keyword>
<dbReference type="PROSITE" id="PS50878">
    <property type="entry name" value="RT_POL"/>
    <property type="match status" value="1"/>
</dbReference>
<proteinExistence type="predicted"/>
<comment type="caution">
    <text evidence="3">The sequence shown here is derived from an EMBL/GenBank/DDBJ whole genome shotgun (WGS) entry which is preliminary data.</text>
</comment>
<feature type="region of interest" description="Disordered" evidence="1">
    <location>
        <begin position="1"/>
        <end position="110"/>
    </location>
</feature>
<sequence>KDRQSGASESRNSAANNEGRRTTGEYKKPNYEKSKQYTKVDDSKNSQKDNKGEKKFKKPEKTYKVNIATGEEESASDIETEEVQSPARSEASDDSINQPSGNERKPDITHPYLKEQISVSDLHKIISVTNFTRKKAILSLGQYEINYGGLDSRILKRIAAEIIELLKEKGFTRIILLFPVIKPKTPGRKPVQMDTYYAYRRALQTLEDDIVSFWWTPAAVFLDLKRDYRNHEMRQFRVDKDFNMIPIQHKFHQNKKNGRYFPSFSRKTEFLNELDKMYNHDYYKIPRQQKTSEYSVEEEVTEQIVIEDGVQVEVTNTKSLIEKTKKDLTGSVNKEVDEILKKVANLKKFMKPKALQKLLDKIGIPVPPGAEKNQKQAEESSIEVESTEVHVNQLTGAEQQPESSLGAQPTNENLLNAVRANQSTPKPALREDQIQESVSNQLLGGKKKTFSCVIPLKIDDITYPAQLDTGATPNIISEETANILLRDHYDSVEYIRLKKPLICHLADDAKVETLYYAIVPKINFGNHELMIPFYVLQGCNQVFIIGTNTMETLKMYPDVENKRATCQPTKDSQVEVLEFMNQEEYRKKLTIRQMRIVEGSEEEIAHISNKASLADEYDGMEPEDFDDGPKIFLETLAEDLKQAVAEGIITKKQSLKAFEVLQEFACVFSKYPGKYTGPKMKLTFKDPKNIKKFHGPKYTPSNKQMPLVREAVRVMLAKKIVEPSKSPYINAIVVNIKKNGEVRLCLNPMELNQILENDYNETGLLDRIVTTDGRAKMHCCLDFVASFWQMVLHEAFRKYCAFIVDGEVLQFIRVPYGLKVSTALFVALINKLIKTKKGITKYVDDILLKAMTFEEMMVLLVEVLEILRDNGLKLNPRKSRFFKKSTPHLGFTIEPGVLKKQSKKIEKLDEFKKAHTSKKGSFQLKNEKEVMAFLGIIGYYKRFIADYQQIAKPLYDVIRKENFKWGEDQQAALEELEKQYRKDFKLMTPVEGQDFYLETKVT</sequence>
<feature type="compositionally biased region" description="Polar residues" evidence="1">
    <location>
        <begin position="1"/>
        <end position="16"/>
    </location>
</feature>
<dbReference type="AlphaFoldDB" id="A0A8J2JXG5"/>
<evidence type="ECO:0000313" key="3">
    <source>
        <dbReference type="EMBL" id="CAG7723810.1"/>
    </source>
</evidence>
<dbReference type="InterPro" id="IPR000477">
    <property type="entry name" value="RT_dom"/>
</dbReference>
<protein>
    <recommendedName>
        <fullName evidence="2">Reverse transcriptase domain-containing protein</fullName>
    </recommendedName>
</protein>
<dbReference type="Pfam" id="PF00078">
    <property type="entry name" value="RVT_1"/>
    <property type="match status" value="1"/>
</dbReference>
<reference evidence="3" key="1">
    <citation type="submission" date="2021-06" db="EMBL/GenBank/DDBJ databases">
        <authorList>
            <person name="Hodson N. C."/>
            <person name="Mongue J. A."/>
            <person name="Jaron S. K."/>
        </authorList>
    </citation>
    <scope>NUCLEOTIDE SEQUENCE</scope>
</reference>
<evidence type="ECO:0000259" key="2">
    <source>
        <dbReference type="PROSITE" id="PS50878"/>
    </source>
</evidence>
<feature type="non-terminal residue" evidence="3">
    <location>
        <position position="1"/>
    </location>
</feature>
<name>A0A8J2JXG5_9HEXA</name>
<dbReference type="CDD" id="cd00303">
    <property type="entry name" value="retropepsin_like"/>
    <property type="match status" value="1"/>
</dbReference>
<feature type="non-terminal residue" evidence="3">
    <location>
        <position position="1002"/>
    </location>
</feature>
<dbReference type="CDD" id="cd01647">
    <property type="entry name" value="RT_LTR"/>
    <property type="match status" value="1"/>
</dbReference>